<evidence type="ECO:0000313" key="1">
    <source>
        <dbReference type="EMBL" id="GFE93601.1"/>
    </source>
</evidence>
<keyword evidence="2" id="KW-1185">Reference proteome</keyword>
<dbReference type="SUPFAM" id="SSF46955">
    <property type="entry name" value="Putative DNA-binding domain"/>
    <property type="match status" value="1"/>
</dbReference>
<organism evidence="1 2">
    <name type="scientific">Acetobacter persici</name>
    <dbReference type="NCBI Taxonomy" id="1076596"/>
    <lineage>
        <taxon>Bacteria</taxon>
        <taxon>Pseudomonadati</taxon>
        <taxon>Pseudomonadota</taxon>
        <taxon>Alphaproteobacteria</taxon>
        <taxon>Acetobacterales</taxon>
        <taxon>Acetobacteraceae</taxon>
        <taxon>Acetobacter</taxon>
    </lineage>
</organism>
<dbReference type="InterPro" id="IPR009061">
    <property type="entry name" value="DNA-bd_dom_put_sf"/>
</dbReference>
<dbReference type="InterPro" id="IPR010260">
    <property type="entry name" value="AlpA"/>
</dbReference>
<name>A0A6V8I7V8_9PROT</name>
<dbReference type="RefSeq" id="WP_086654632.1">
    <property type="nucleotide sequence ID" value="NZ_BLJP01000005.1"/>
</dbReference>
<accession>A0A6V8I7V8</accession>
<dbReference type="OrthoDB" id="1525365at2"/>
<dbReference type="Proteomes" id="UP000548726">
    <property type="component" value="Unassembled WGS sequence"/>
</dbReference>
<dbReference type="AlphaFoldDB" id="A0A6V8I7V8"/>
<dbReference type="Gene3D" id="1.10.238.160">
    <property type="match status" value="1"/>
</dbReference>
<dbReference type="EMBL" id="BLJP01000005">
    <property type="protein sequence ID" value="GFE93601.1"/>
    <property type="molecule type" value="Genomic_DNA"/>
</dbReference>
<protein>
    <submittedName>
        <fullName evidence="1">Transcriptional regulator</fullName>
    </submittedName>
</protein>
<reference evidence="1 2" key="1">
    <citation type="journal article" date="2020" name="Cell Rep.">
        <title>Local necrotic cells trigger systemic immune activation via gut microbiome dysbiosis in Drosophila.</title>
        <authorList>
            <person name="Kosakamoto H."/>
            <person name="Yamauchi T."/>
            <person name="Akuzawa-Tokita Y."/>
            <person name="Nishimura K."/>
            <person name="Soga T."/>
            <person name="Murakami T."/>
            <person name="Mori H."/>
            <person name="Yamamoto K."/>
            <person name="Miyazaki R."/>
            <person name="Koto A."/>
            <person name="Miura M."/>
            <person name="Obata F."/>
        </authorList>
    </citation>
    <scope>NUCLEOTIDE SEQUENCE [LARGE SCALE GENOMIC DNA]</scope>
    <source>
        <strain evidence="1 2">Ai</strain>
    </source>
</reference>
<dbReference type="Pfam" id="PF05930">
    <property type="entry name" value="Phage_AlpA"/>
    <property type="match status" value="1"/>
</dbReference>
<sequence>MTSRVLIGCKKLHEMIPLAERTIFNMEQRGEFPRRIALTSRNVAWDLGEVEAWIETRKAQGAQALRPGMHF</sequence>
<gene>
    <name evidence="1" type="ORF">DmAi_16600</name>
</gene>
<proteinExistence type="predicted"/>
<evidence type="ECO:0000313" key="2">
    <source>
        <dbReference type="Proteomes" id="UP000548726"/>
    </source>
</evidence>
<comment type="caution">
    <text evidence="1">The sequence shown here is derived from an EMBL/GenBank/DDBJ whole genome shotgun (WGS) entry which is preliminary data.</text>
</comment>